<accession>A0A0B2VX64</accession>
<evidence type="ECO:0000256" key="1">
    <source>
        <dbReference type="SAM" id="MobiDB-lite"/>
    </source>
</evidence>
<reference evidence="3 5" key="1">
    <citation type="submission" date="2014-11" db="EMBL/GenBank/DDBJ databases">
        <title>Genetic blueprint of the zoonotic pathogen Toxocara canis.</title>
        <authorList>
            <person name="Zhu X.-Q."/>
            <person name="Korhonen P.K."/>
            <person name="Cai H."/>
            <person name="Young N.D."/>
            <person name="Nejsum P."/>
            <person name="von Samson-Himmelstjerna G."/>
            <person name="Boag P.R."/>
            <person name="Tan P."/>
            <person name="Li Q."/>
            <person name="Min J."/>
            <person name="Yang Y."/>
            <person name="Wang X."/>
            <person name="Fang X."/>
            <person name="Hall R.S."/>
            <person name="Hofmann A."/>
            <person name="Sternberg P.W."/>
            <person name="Jex A.R."/>
            <person name="Gasser R.B."/>
        </authorList>
    </citation>
    <scope>NUCLEOTIDE SEQUENCE [LARGE SCALE GENOMIC DNA]</scope>
    <source>
        <strain evidence="3">PN_DK_2014</strain>
    </source>
</reference>
<sequence>MRQQVVPVLVSILICAIEAYSNDETTNNEMIDRTVQSPASLGRKNPALGESEKLRSKRMVEAEPRRKTTLEQKAPKTAVKEEKAEELSTAAMNESSTKKPPTENEKGFFEKIRAKLHAILHTLELVSKNLFERITHQSKTSNEAENPVTTVSQEAKISRHQLPPKQDPHNERGTKTHHEAEVDLDEAIEDAEKND</sequence>
<dbReference type="EMBL" id="JPKZ01000715">
    <property type="protein sequence ID" value="KHN85922.1"/>
    <property type="molecule type" value="Genomic_DNA"/>
</dbReference>
<feature type="compositionally biased region" description="Basic and acidic residues" evidence="1">
    <location>
        <begin position="166"/>
        <end position="181"/>
    </location>
</feature>
<dbReference type="Proteomes" id="UP000031036">
    <property type="component" value="Unassembled WGS sequence"/>
</dbReference>
<feature type="signal peptide" evidence="2">
    <location>
        <begin position="1"/>
        <end position="19"/>
    </location>
</feature>
<keyword evidence="5" id="KW-1185">Reference proteome</keyword>
<dbReference type="AlphaFoldDB" id="A0A0B2VX64"/>
<reference evidence="4" key="2">
    <citation type="submission" date="2018-11" db="EMBL/GenBank/DDBJ databases">
        <authorList>
            <consortium name="Pathogen Informatics"/>
        </authorList>
    </citation>
    <scope>NUCLEOTIDE SEQUENCE [LARGE SCALE GENOMIC DNA]</scope>
</reference>
<proteinExistence type="predicted"/>
<protein>
    <recommendedName>
        <fullName evidence="6">Secreted protein</fullName>
    </recommendedName>
</protein>
<keyword evidence="2" id="KW-0732">Signal</keyword>
<evidence type="ECO:0000256" key="2">
    <source>
        <dbReference type="SAM" id="SignalP"/>
    </source>
</evidence>
<feature type="compositionally biased region" description="Basic and acidic residues" evidence="1">
    <location>
        <begin position="50"/>
        <end position="86"/>
    </location>
</feature>
<evidence type="ECO:0000313" key="3">
    <source>
        <dbReference type="EMBL" id="KHN85922.1"/>
    </source>
</evidence>
<feature type="compositionally biased region" description="Polar residues" evidence="1">
    <location>
        <begin position="137"/>
        <end position="155"/>
    </location>
</feature>
<gene>
    <name evidence="3" type="ORF">Tcan_03357</name>
    <name evidence="4" type="ORF">TCNE_LOCUS9463</name>
</gene>
<evidence type="ECO:0000313" key="5">
    <source>
        <dbReference type="Proteomes" id="UP000031036"/>
    </source>
</evidence>
<feature type="chain" id="PRO_5008827512" description="Secreted protein" evidence="2">
    <location>
        <begin position="20"/>
        <end position="195"/>
    </location>
</feature>
<name>A0A0B2VX64_TOXCA</name>
<feature type="region of interest" description="Disordered" evidence="1">
    <location>
        <begin position="35"/>
        <end position="104"/>
    </location>
</feature>
<organism evidence="3 5">
    <name type="scientific">Toxocara canis</name>
    <name type="common">Canine roundworm</name>
    <dbReference type="NCBI Taxonomy" id="6265"/>
    <lineage>
        <taxon>Eukaryota</taxon>
        <taxon>Metazoa</taxon>
        <taxon>Ecdysozoa</taxon>
        <taxon>Nematoda</taxon>
        <taxon>Chromadorea</taxon>
        <taxon>Rhabditida</taxon>
        <taxon>Spirurina</taxon>
        <taxon>Ascaridomorpha</taxon>
        <taxon>Ascaridoidea</taxon>
        <taxon>Toxocaridae</taxon>
        <taxon>Toxocara</taxon>
    </lineage>
</organism>
<dbReference type="EMBL" id="UYWY01020182">
    <property type="protein sequence ID" value="VDM40784.1"/>
    <property type="molecule type" value="Genomic_DNA"/>
</dbReference>
<evidence type="ECO:0008006" key="6">
    <source>
        <dbReference type="Google" id="ProtNLM"/>
    </source>
</evidence>
<evidence type="ECO:0000313" key="4">
    <source>
        <dbReference type="EMBL" id="VDM40784.1"/>
    </source>
</evidence>
<feature type="region of interest" description="Disordered" evidence="1">
    <location>
        <begin position="137"/>
        <end position="195"/>
    </location>
</feature>